<dbReference type="AlphaFoldDB" id="A0A812GSW7"/>
<accession>A0A812GSW7</accession>
<proteinExistence type="predicted"/>
<dbReference type="Proteomes" id="UP000604046">
    <property type="component" value="Unassembled WGS sequence"/>
</dbReference>
<reference evidence="1" key="1">
    <citation type="submission" date="2021-02" db="EMBL/GenBank/DDBJ databases">
        <authorList>
            <person name="Dougan E. K."/>
            <person name="Rhodes N."/>
            <person name="Thang M."/>
            <person name="Chan C."/>
        </authorList>
    </citation>
    <scope>NUCLEOTIDE SEQUENCE</scope>
</reference>
<protein>
    <submittedName>
        <fullName evidence="1">Uncharacterized protein</fullName>
    </submittedName>
</protein>
<evidence type="ECO:0000313" key="2">
    <source>
        <dbReference type="Proteomes" id="UP000604046"/>
    </source>
</evidence>
<evidence type="ECO:0000313" key="1">
    <source>
        <dbReference type="EMBL" id="CAE6926462.1"/>
    </source>
</evidence>
<comment type="caution">
    <text evidence="1">The sequence shown here is derived from an EMBL/GenBank/DDBJ whole genome shotgun (WGS) entry which is preliminary data.</text>
</comment>
<dbReference type="EMBL" id="CAJNDS010000033">
    <property type="protein sequence ID" value="CAE6926462.1"/>
    <property type="molecule type" value="Genomic_DNA"/>
</dbReference>
<name>A0A812GSW7_9DINO</name>
<sequence length="112" mass="13063">MTKEFKDEMLEETKGMLHPDLNVPKSIERAAKLAIEVQNIKVAWLNNPGDETLQEKFYDDLRSAVTALDGVFHFHHIFTHIHAEFDTYLDLKFDTDHIEIYELERNGSHGNH</sequence>
<gene>
    <name evidence="1" type="ORF">SNAT2548_LOCUS667</name>
</gene>
<organism evidence="1 2">
    <name type="scientific">Symbiodinium natans</name>
    <dbReference type="NCBI Taxonomy" id="878477"/>
    <lineage>
        <taxon>Eukaryota</taxon>
        <taxon>Sar</taxon>
        <taxon>Alveolata</taxon>
        <taxon>Dinophyceae</taxon>
        <taxon>Suessiales</taxon>
        <taxon>Symbiodiniaceae</taxon>
        <taxon>Symbiodinium</taxon>
    </lineage>
</organism>
<keyword evidence="2" id="KW-1185">Reference proteome</keyword>